<protein>
    <submittedName>
        <fullName evidence="2">Uncharacterized protein</fullName>
    </submittedName>
</protein>
<dbReference type="AlphaFoldDB" id="A0A0C2XEU4"/>
<evidence type="ECO:0000313" key="3">
    <source>
        <dbReference type="Proteomes" id="UP000053424"/>
    </source>
</evidence>
<feature type="compositionally biased region" description="Polar residues" evidence="1">
    <location>
        <begin position="1"/>
        <end position="10"/>
    </location>
</feature>
<feature type="region of interest" description="Disordered" evidence="1">
    <location>
        <begin position="1"/>
        <end position="31"/>
    </location>
</feature>
<feature type="region of interest" description="Disordered" evidence="1">
    <location>
        <begin position="44"/>
        <end position="136"/>
    </location>
</feature>
<accession>A0A0C2XEU4</accession>
<evidence type="ECO:0000313" key="2">
    <source>
        <dbReference type="EMBL" id="KIM36468.1"/>
    </source>
</evidence>
<organism evidence="2 3">
    <name type="scientific">Hebeloma cylindrosporum</name>
    <dbReference type="NCBI Taxonomy" id="76867"/>
    <lineage>
        <taxon>Eukaryota</taxon>
        <taxon>Fungi</taxon>
        <taxon>Dikarya</taxon>
        <taxon>Basidiomycota</taxon>
        <taxon>Agaricomycotina</taxon>
        <taxon>Agaricomycetes</taxon>
        <taxon>Agaricomycetidae</taxon>
        <taxon>Agaricales</taxon>
        <taxon>Agaricineae</taxon>
        <taxon>Hymenogastraceae</taxon>
        <taxon>Hebeloma</taxon>
    </lineage>
</organism>
<dbReference type="HOGENOM" id="CLU_1875691_0_0_1"/>
<keyword evidence="3" id="KW-1185">Reference proteome</keyword>
<sequence length="136" mass="15398">MALTITTTLNVDEDEGDEDRRGGWPTRTNTPSTMALTMALTSTTTLNVDEDRRGGSTRTKAMRIGVVDGRPDEDEGDEDRRGRRGRTRRRRGRDKDRRGSGWWMADEDEHAIDDGVDDGVEEHDDVKHRRGSAWGR</sequence>
<feature type="compositionally biased region" description="Basic residues" evidence="1">
    <location>
        <begin position="82"/>
        <end position="92"/>
    </location>
</feature>
<gene>
    <name evidence="2" type="ORF">M413DRAFT_31696</name>
</gene>
<dbReference type="Proteomes" id="UP000053424">
    <property type="component" value="Unassembled WGS sequence"/>
</dbReference>
<dbReference type="EMBL" id="KN831805">
    <property type="protein sequence ID" value="KIM36468.1"/>
    <property type="molecule type" value="Genomic_DNA"/>
</dbReference>
<evidence type="ECO:0000256" key="1">
    <source>
        <dbReference type="SAM" id="MobiDB-lite"/>
    </source>
</evidence>
<reference evidence="2 3" key="1">
    <citation type="submission" date="2014-04" db="EMBL/GenBank/DDBJ databases">
        <authorList>
            <consortium name="DOE Joint Genome Institute"/>
            <person name="Kuo A."/>
            <person name="Gay G."/>
            <person name="Dore J."/>
            <person name="Kohler A."/>
            <person name="Nagy L.G."/>
            <person name="Floudas D."/>
            <person name="Copeland A."/>
            <person name="Barry K.W."/>
            <person name="Cichocki N."/>
            <person name="Veneault-Fourrey C."/>
            <person name="LaButti K."/>
            <person name="Lindquist E.A."/>
            <person name="Lipzen A."/>
            <person name="Lundell T."/>
            <person name="Morin E."/>
            <person name="Murat C."/>
            <person name="Sun H."/>
            <person name="Tunlid A."/>
            <person name="Henrissat B."/>
            <person name="Grigoriev I.V."/>
            <person name="Hibbett D.S."/>
            <person name="Martin F."/>
            <person name="Nordberg H.P."/>
            <person name="Cantor M.N."/>
            <person name="Hua S.X."/>
        </authorList>
    </citation>
    <scope>NUCLEOTIDE SEQUENCE [LARGE SCALE GENOMIC DNA]</scope>
    <source>
        <strain evidence="3">h7</strain>
    </source>
</reference>
<feature type="compositionally biased region" description="Acidic residues" evidence="1">
    <location>
        <begin position="105"/>
        <end position="123"/>
    </location>
</feature>
<reference evidence="3" key="2">
    <citation type="submission" date="2015-01" db="EMBL/GenBank/DDBJ databases">
        <title>Evolutionary Origins and Diversification of the Mycorrhizal Mutualists.</title>
        <authorList>
            <consortium name="DOE Joint Genome Institute"/>
            <consortium name="Mycorrhizal Genomics Consortium"/>
            <person name="Kohler A."/>
            <person name="Kuo A."/>
            <person name="Nagy L.G."/>
            <person name="Floudas D."/>
            <person name="Copeland A."/>
            <person name="Barry K.W."/>
            <person name="Cichocki N."/>
            <person name="Veneault-Fourrey C."/>
            <person name="LaButti K."/>
            <person name="Lindquist E.A."/>
            <person name="Lipzen A."/>
            <person name="Lundell T."/>
            <person name="Morin E."/>
            <person name="Murat C."/>
            <person name="Riley R."/>
            <person name="Ohm R."/>
            <person name="Sun H."/>
            <person name="Tunlid A."/>
            <person name="Henrissat B."/>
            <person name="Grigoriev I.V."/>
            <person name="Hibbett D.S."/>
            <person name="Martin F."/>
        </authorList>
    </citation>
    <scope>NUCLEOTIDE SEQUENCE [LARGE SCALE GENOMIC DNA]</scope>
    <source>
        <strain evidence="3">h7</strain>
    </source>
</reference>
<name>A0A0C2XEU4_HEBCY</name>
<proteinExistence type="predicted"/>